<comment type="caution">
    <text evidence="10">The sequence shown here is derived from an EMBL/GenBank/DDBJ whole genome shotgun (WGS) entry which is preliminary data.</text>
</comment>
<reference evidence="10" key="2">
    <citation type="submission" date="2023-03" db="EMBL/GenBank/DDBJ databases">
        <authorList>
            <person name="Inwood S.N."/>
            <person name="Skelly J.G."/>
            <person name="Guhlin J."/>
            <person name="Harrop T.W.R."/>
            <person name="Goldson S.G."/>
            <person name="Dearden P.K."/>
        </authorList>
    </citation>
    <scope>NUCLEOTIDE SEQUENCE</scope>
    <source>
        <strain evidence="10">Irish</strain>
        <tissue evidence="10">Whole body</tissue>
    </source>
</reference>
<feature type="domain" description="Sodium/calcium exchanger membrane region" evidence="9">
    <location>
        <begin position="376"/>
        <end position="495"/>
    </location>
</feature>
<dbReference type="EMBL" id="JAQQBS010000003">
    <property type="protein sequence ID" value="KAK0171200.1"/>
    <property type="molecule type" value="Genomic_DNA"/>
</dbReference>
<evidence type="ECO:0000256" key="2">
    <source>
        <dbReference type="ARBA" id="ARBA00022448"/>
    </source>
</evidence>
<dbReference type="Gene3D" id="1.20.1420.30">
    <property type="entry name" value="NCX, central ion-binding region"/>
    <property type="match status" value="2"/>
</dbReference>
<evidence type="ECO:0000256" key="7">
    <source>
        <dbReference type="ARBA" id="ARBA00023136"/>
    </source>
</evidence>
<evidence type="ECO:0000256" key="1">
    <source>
        <dbReference type="ARBA" id="ARBA00004141"/>
    </source>
</evidence>
<evidence type="ECO:0000313" key="11">
    <source>
        <dbReference type="Proteomes" id="UP001168990"/>
    </source>
</evidence>
<feature type="transmembrane region" description="Helical" evidence="8">
    <location>
        <begin position="156"/>
        <end position="183"/>
    </location>
</feature>
<feature type="transmembrane region" description="Helical" evidence="8">
    <location>
        <begin position="340"/>
        <end position="362"/>
    </location>
</feature>
<protein>
    <recommendedName>
        <fullName evidence="9">Sodium/calcium exchanger membrane region domain-containing protein</fullName>
    </recommendedName>
</protein>
<dbReference type="GO" id="GO:0016020">
    <property type="term" value="C:membrane"/>
    <property type="evidence" value="ECO:0007669"/>
    <property type="project" value="UniProtKB-SubCell"/>
</dbReference>
<accession>A0AA39FKP9</accession>
<keyword evidence="4" id="KW-0109">Calcium transport</keyword>
<dbReference type="PANTHER" id="PTHR12266">
    <property type="entry name" value="NA+/CA2+ K+ INDEPENDENT EXCHANGER"/>
    <property type="match status" value="1"/>
</dbReference>
<feature type="transmembrane region" description="Helical" evidence="8">
    <location>
        <begin position="280"/>
        <end position="303"/>
    </location>
</feature>
<dbReference type="InterPro" id="IPR051359">
    <property type="entry name" value="CaCA_antiporter"/>
</dbReference>
<evidence type="ECO:0000256" key="4">
    <source>
        <dbReference type="ARBA" id="ARBA00022568"/>
    </source>
</evidence>
<keyword evidence="7 8" id="KW-0472">Membrane</keyword>
<gene>
    <name evidence="10" type="ORF">PV328_008951</name>
</gene>
<comment type="subcellular location">
    <subcellularLocation>
        <location evidence="1">Membrane</location>
        <topology evidence="1">Multi-pass membrane protein</topology>
    </subcellularLocation>
</comment>
<feature type="transmembrane region" description="Helical" evidence="8">
    <location>
        <begin position="479"/>
        <end position="499"/>
    </location>
</feature>
<evidence type="ECO:0000256" key="6">
    <source>
        <dbReference type="ARBA" id="ARBA00022989"/>
    </source>
</evidence>
<reference evidence="10" key="1">
    <citation type="journal article" date="2023" name="bioRxiv">
        <title>Scaffold-level genome assemblies of two parasitoid biocontrol wasps reveal the parthenogenesis mechanism and an associated novel virus.</title>
        <authorList>
            <person name="Inwood S."/>
            <person name="Skelly J."/>
            <person name="Guhlin J."/>
            <person name="Harrop T."/>
            <person name="Goldson S."/>
            <person name="Dearden P."/>
        </authorList>
    </citation>
    <scope>NUCLEOTIDE SEQUENCE</scope>
    <source>
        <strain evidence="10">Irish</strain>
        <tissue evidence="10">Whole body</tissue>
    </source>
</reference>
<dbReference type="Pfam" id="PF01699">
    <property type="entry name" value="Na_Ca_ex"/>
    <property type="match status" value="2"/>
</dbReference>
<feature type="domain" description="Sodium/calcium exchanger membrane region" evidence="9">
    <location>
        <begin position="110"/>
        <end position="219"/>
    </location>
</feature>
<evidence type="ECO:0000256" key="3">
    <source>
        <dbReference type="ARBA" id="ARBA00022449"/>
    </source>
</evidence>
<dbReference type="GO" id="GO:0005432">
    <property type="term" value="F:calcium:sodium antiporter activity"/>
    <property type="evidence" value="ECO:0007669"/>
    <property type="project" value="TreeGrafter"/>
</dbReference>
<keyword evidence="4" id="KW-0406">Ion transport</keyword>
<keyword evidence="6 8" id="KW-1133">Transmembrane helix</keyword>
<dbReference type="GO" id="GO:0006874">
    <property type="term" value="P:intracellular calcium ion homeostasis"/>
    <property type="evidence" value="ECO:0007669"/>
    <property type="project" value="TreeGrafter"/>
</dbReference>
<evidence type="ECO:0000256" key="5">
    <source>
        <dbReference type="ARBA" id="ARBA00022692"/>
    </source>
</evidence>
<proteinExistence type="predicted"/>
<evidence type="ECO:0000259" key="9">
    <source>
        <dbReference type="Pfam" id="PF01699"/>
    </source>
</evidence>
<keyword evidence="3" id="KW-0050">Antiport</keyword>
<dbReference type="InterPro" id="IPR004837">
    <property type="entry name" value="NaCa_Exmemb"/>
</dbReference>
<keyword evidence="5 8" id="KW-0812">Transmembrane</keyword>
<dbReference type="Proteomes" id="UP001168990">
    <property type="component" value="Unassembled WGS sequence"/>
</dbReference>
<sequence>MKWRKSAHRYGGLEIRKDDCAYAWYIPVNERCDWVKKAEDCHLETHIQYAQILFCTFGTDDDGWFSLGLLFGNILDNMVGNVFQSREQQYKMLHQGVSTITDKQPWKLVIFCPSLSVIASVLHLSENIAGVTILAFGNGSPDIFTSIVADGGDERLIMFTELIGAGIFVTAIIAGSVAIFSPFRVLPKPFMRDCSFYAVAIIWIAYISEDQSIHIWESLNVAITMELASVSRVRRSSDDADNESHISSDGQNENRPEGLFKEFLYDINPINVNNWQTSRIFVRVIMVLRAPVMLLLQLLVPVVNETAVKRGWSKLLNCLQLCVTPILATVILGVHRVKIGSVPIIVIITCFCVITGVIVFLITQEKYPPKYHNIFAFLGFLTSMLMVWLIAKEVMSVLQCIGFASGISDPMLGITLLAWGNSISDLISNVAVARQGYPRMGYSACFGGPMFNTLLGLGLTWTIAAAHQPGYETEIRTSAMMHGCLAFLLCSLMCSVLYLNIMDFLARRSYGYTCPYYPNVGMFKGTLSDEREREKKKLLAEWKITSANIRLRARSIYKLEHSPSSYFVTLNTRKGISNSIIINFAYYDFEQQQQQEEYQ</sequence>
<keyword evidence="11" id="KW-1185">Reference proteome</keyword>
<keyword evidence="4" id="KW-0106">Calcium</keyword>
<name>A0AA39FKP9_9HYME</name>
<feature type="transmembrane region" description="Helical" evidence="8">
    <location>
        <begin position="374"/>
        <end position="391"/>
    </location>
</feature>
<keyword evidence="2" id="KW-0813">Transport</keyword>
<evidence type="ECO:0000313" key="10">
    <source>
        <dbReference type="EMBL" id="KAK0171200.1"/>
    </source>
</evidence>
<evidence type="ECO:0000256" key="8">
    <source>
        <dbReference type="SAM" id="Phobius"/>
    </source>
</evidence>
<feature type="transmembrane region" description="Helical" evidence="8">
    <location>
        <begin position="411"/>
        <end position="432"/>
    </location>
</feature>
<dbReference type="AlphaFoldDB" id="A0AA39FKP9"/>
<dbReference type="PANTHER" id="PTHR12266:SF0">
    <property type="entry name" value="MITOCHONDRIAL SODIUM_CALCIUM EXCHANGER PROTEIN"/>
    <property type="match status" value="1"/>
</dbReference>
<dbReference type="InterPro" id="IPR044880">
    <property type="entry name" value="NCX_ion-bd_dom_sf"/>
</dbReference>
<organism evidence="10 11">
    <name type="scientific">Microctonus aethiopoides</name>
    <dbReference type="NCBI Taxonomy" id="144406"/>
    <lineage>
        <taxon>Eukaryota</taxon>
        <taxon>Metazoa</taxon>
        <taxon>Ecdysozoa</taxon>
        <taxon>Arthropoda</taxon>
        <taxon>Hexapoda</taxon>
        <taxon>Insecta</taxon>
        <taxon>Pterygota</taxon>
        <taxon>Neoptera</taxon>
        <taxon>Endopterygota</taxon>
        <taxon>Hymenoptera</taxon>
        <taxon>Apocrita</taxon>
        <taxon>Ichneumonoidea</taxon>
        <taxon>Braconidae</taxon>
        <taxon>Euphorinae</taxon>
        <taxon>Microctonus</taxon>
    </lineage>
</organism>
<feature type="transmembrane region" description="Helical" evidence="8">
    <location>
        <begin position="444"/>
        <end position="467"/>
    </location>
</feature>
<feature type="transmembrane region" description="Helical" evidence="8">
    <location>
        <begin position="315"/>
        <end position="334"/>
    </location>
</feature>